<sequence length="114" mass="12465">MPANSLPHGPDGKAEFQAVLTYILTVSEATEADLMPMTDRIGPQAKEVLMTTAERLRAEGHAEGRAEALIESLTLKFGPLPTATTTRIRTATPEQTHTWNTRIFTANTLDEIFA</sequence>
<keyword evidence="2" id="KW-1185">Reference proteome</keyword>
<name>W5T7G0_9NOCA</name>
<dbReference type="PATRIC" id="fig|1415166.3.peg.327"/>
<dbReference type="HOGENOM" id="CLU_2118512_0_0_11"/>
<dbReference type="STRING" id="1415166.NONO_c03270"/>
<dbReference type="RefSeq" id="WP_025346682.1">
    <property type="nucleotide sequence ID" value="NZ_CP006850.1"/>
</dbReference>
<protein>
    <submittedName>
        <fullName evidence="1">Uncharacterized protein</fullName>
    </submittedName>
</protein>
<evidence type="ECO:0000313" key="2">
    <source>
        <dbReference type="Proteomes" id="UP000019150"/>
    </source>
</evidence>
<dbReference type="OrthoDB" id="4539897at2"/>
<dbReference type="KEGG" id="nno:NONO_c03270"/>
<gene>
    <name evidence="1" type="ORF">NONO_c03270</name>
</gene>
<accession>W5T7G0</accession>
<dbReference type="eggNOG" id="COG5464">
    <property type="taxonomic scope" value="Bacteria"/>
</dbReference>
<dbReference type="EMBL" id="CP006850">
    <property type="protein sequence ID" value="AHH15142.1"/>
    <property type="molecule type" value="Genomic_DNA"/>
</dbReference>
<dbReference type="Proteomes" id="UP000019150">
    <property type="component" value="Chromosome"/>
</dbReference>
<organism evidence="1 2">
    <name type="scientific">Nocardia nova SH22a</name>
    <dbReference type="NCBI Taxonomy" id="1415166"/>
    <lineage>
        <taxon>Bacteria</taxon>
        <taxon>Bacillati</taxon>
        <taxon>Actinomycetota</taxon>
        <taxon>Actinomycetes</taxon>
        <taxon>Mycobacteriales</taxon>
        <taxon>Nocardiaceae</taxon>
        <taxon>Nocardia</taxon>
    </lineage>
</organism>
<dbReference type="AlphaFoldDB" id="W5T7G0"/>
<proteinExistence type="predicted"/>
<reference evidence="1 2" key="1">
    <citation type="journal article" date="2014" name="Appl. Environ. Microbiol.">
        <title>Insights into the Microbial Degradation of Rubber and Gutta-Percha by Analysis of the Complete Genome of Nocardia nova SH22a.</title>
        <authorList>
            <person name="Luo Q."/>
            <person name="Hiessl S."/>
            <person name="Poehlein A."/>
            <person name="Daniel R."/>
            <person name="Steinbuchel A."/>
        </authorList>
    </citation>
    <scope>NUCLEOTIDE SEQUENCE [LARGE SCALE GENOMIC DNA]</scope>
    <source>
        <strain evidence="1">SH22a</strain>
    </source>
</reference>
<evidence type="ECO:0000313" key="1">
    <source>
        <dbReference type="EMBL" id="AHH15142.1"/>
    </source>
</evidence>